<organism evidence="1">
    <name type="scientific">Arundo donax</name>
    <name type="common">Giant reed</name>
    <name type="synonym">Donax arundinaceus</name>
    <dbReference type="NCBI Taxonomy" id="35708"/>
    <lineage>
        <taxon>Eukaryota</taxon>
        <taxon>Viridiplantae</taxon>
        <taxon>Streptophyta</taxon>
        <taxon>Embryophyta</taxon>
        <taxon>Tracheophyta</taxon>
        <taxon>Spermatophyta</taxon>
        <taxon>Magnoliopsida</taxon>
        <taxon>Liliopsida</taxon>
        <taxon>Poales</taxon>
        <taxon>Poaceae</taxon>
        <taxon>PACMAD clade</taxon>
        <taxon>Arundinoideae</taxon>
        <taxon>Arundineae</taxon>
        <taxon>Arundo</taxon>
    </lineage>
</organism>
<dbReference type="AlphaFoldDB" id="A0A0A9KRH8"/>
<evidence type="ECO:0000313" key="1">
    <source>
        <dbReference type="EMBL" id="JAD65150.1"/>
    </source>
</evidence>
<proteinExistence type="predicted"/>
<reference evidence="1" key="1">
    <citation type="submission" date="2014-09" db="EMBL/GenBank/DDBJ databases">
        <authorList>
            <person name="Magalhaes I.L.F."/>
            <person name="Oliveira U."/>
            <person name="Santos F.R."/>
            <person name="Vidigal T.H.D.A."/>
            <person name="Brescovit A.D."/>
            <person name="Santos A.J."/>
        </authorList>
    </citation>
    <scope>NUCLEOTIDE SEQUENCE</scope>
    <source>
        <tissue evidence="1">Shoot tissue taken approximately 20 cm above the soil surface</tissue>
    </source>
</reference>
<sequence>MSQANRSGCALRCARSHQSFVVRRSCAG</sequence>
<dbReference type="EMBL" id="GBRH01232745">
    <property type="protein sequence ID" value="JAD65150.1"/>
    <property type="molecule type" value="Transcribed_RNA"/>
</dbReference>
<accession>A0A0A9KRH8</accession>
<protein>
    <submittedName>
        <fullName evidence="1">Uncharacterized protein</fullName>
    </submittedName>
</protein>
<name>A0A0A9KRH8_ARUDO</name>
<reference evidence="1" key="2">
    <citation type="journal article" date="2015" name="Data Brief">
        <title>Shoot transcriptome of the giant reed, Arundo donax.</title>
        <authorList>
            <person name="Barrero R.A."/>
            <person name="Guerrero F.D."/>
            <person name="Moolhuijzen P."/>
            <person name="Goolsby J.A."/>
            <person name="Tidwell J."/>
            <person name="Bellgard S.E."/>
            <person name="Bellgard M.I."/>
        </authorList>
    </citation>
    <scope>NUCLEOTIDE SEQUENCE</scope>
    <source>
        <tissue evidence="1">Shoot tissue taken approximately 20 cm above the soil surface</tissue>
    </source>
</reference>